<evidence type="ECO:0000256" key="1">
    <source>
        <dbReference type="SAM" id="Phobius"/>
    </source>
</evidence>
<accession>A0A7R9H8N0</accession>
<feature type="transmembrane region" description="Helical" evidence="1">
    <location>
        <begin position="72"/>
        <end position="93"/>
    </location>
</feature>
<evidence type="ECO:0000313" key="2">
    <source>
        <dbReference type="EMBL" id="CAD7413215.1"/>
    </source>
</evidence>
<name>A0A7R9H8N0_TIMPO</name>
<dbReference type="AlphaFoldDB" id="A0A7R9H8N0"/>
<keyword evidence="1" id="KW-0472">Membrane</keyword>
<gene>
    <name evidence="2" type="ORF">TPSB3V08_LOCUS8882</name>
</gene>
<reference evidence="2" key="1">
    <citation type="submission" date="2020-11" db="EMBL/GenBank/DDBJ databases">
        <authorList>
            <person name="Tran Van P."/>
        </authorList>
    </citation>
    <scope>NUCLEOTIDE SEQUENCE</scope>
</reference>
<proteinExistence type="predicted"/>
<keyword evidence="1" id="KW-1133">Transmembrane helix</keyword>
<keyword evidence="1" id="KW-0812">Transmembrane</keyword>
<organism evidence="2">
    <name type="scientific">Timema poppense</name>
    <name type="common">Walking stick</name>
    <dbReference type="NCBI Taxonomy" id="170557"/>
    <lineage>
        <taxon>Eukaryota</taxon>
        <taxon>Metazoa</taxon>
        <taxon>Ecdysozoa</taxon>
        <taxon>Arthropoda</taxon>
        <taxon>Hexapoda</taxon>
        <taxon>Insecta</taxon>
        <taxon>Pterygota</taxon>
        <taxon>Neoptera</taxon>
        <taxon>Polyneoptera</taxon>
        <taxon>Phasmatodea</taxon>
        <taxon>Timematodea</taxon>
        <taxon>Timematoidea</taxon>
        <taxon>Timematidae</taxon>
        <taxon>Timema</taxon>
    </lineage>
</organism>
<dbReference type="EMBL" id="OD006659">
    <property type="protein sequence ID" value="CAD7413215.1"/>
    <property type="molecule type" value="Genomic_DNA"/>
</dbReference>
<protein>
    <submittedName>
        <fullName evidence="2">Uncharacterized protein</fullName>
    </submittedName>
</protein>
<sequence>MSPSGCNPPSSPKTLAAHLTRRQNIWDEVTTPFVSSFNADKPFQVVLSLGQEPNGEDDQARLWYLHEVKTDYVFAVLSIWCVAFDCCCCYGVVNSQSMKQHTVEQRVFFVRT</sequence>